<keyword evidence="1" id="KW-0472">Membrane</keyword>
<reference evidence="2 3" key="1">
    <citation type="submission" date="2018-03" db="EMBL/GenBank/DDBJ databases">
        <title>Genomic Encyclopedia of Archaeal and Bacterial Type Strains, Phase II (KMG-II): from individual species to whole genera.</title>
        <authorList>
            <person name="Goeker M."/>
        </authorList>
    </citation>
    <scope>NUCLEOTIDE SEQUENCE [LARGE SCALE GENOMIC DNA]</scope>
    <source>
        <strain evidence="2 3">DSM 101533</strain>
    </source>
</reference>
<evidence type="ECO:0000256" key="1">
    <source>
        <dbReference type="SAM" id="Phobius"/>
    </source>
</evidence>
<proteinExistence type="predicted"/>
<dbReference type="AlphaFoldDB" id="A0A2T0W314"/>
<feature type="transmembrane region" description="Helical" evidence="1">
    <location>
        <begin position="27"/>
        <end position="49"/>
    </location>
</feature>
<keyword evidence="1" id="KW-0812">Transmembrane</keyword>
<protein>
    <submittedName>
        <fullName evidence="2">Uncharacterized protein</fullName>
    </submittedName>
</protein>
<comment type="caution">
    <text evidence="2">The sequence shown here is derived from an EMBL/GenBank/DDBJ whole genome shotgun (WGS) entry which is preliminary data.</text>
</comment>
<name>A0A2T0W314_9RHOB</name>
<sequence>MMEHFETLGDVFAPSDLIMRRRRFAKCVLNAVFTVLTITFAVVTCLLALEWHNLPPVSDQADSFIVAIGVLCATWLALSLMLQIAKKRLAHPKLHPLIGGDRQNFMRDLRLDQKTVILMAAISITLDVTMGWMRSHWVC</sequence>
<accession>A0A2T0W314</accession>
<dbReference type="RefSeq" id="WP_165793312.1">
    <property type="nucleotide sequence ID" value="NZ_PVTP01000002.1"/>
</dbReference>
<feature type="transmembrane region" description="Helical" evidence="1">
    <location>
        <begin position="115"/>
        <end position="133"/>
    </location>
</feature>
<dbReference type="Proteomes" id="UP000238007">
    <property type="component" value="Unassembled WGS sequence"/>
</dbReference>
<gene>
    <name evidence="2" type="ORF">CLV80_102256</name>
</gene>
<keyword evidence="1" id="KW-1133">Transmembrane helix</keyword>
<evidence type="ECO:0000313" key="3">
    <source>
        <dbReference type="Proteomes" id="UP000238007"/>
    </source>
</evidence>
<keyword evidence="3" id="KW-1185">Reference proteome</keyword>
<evidence type="ECO:0000313" key="2">
    <source>
        <dbReference type="EMBL" id="PRY79611.1"/>
    </source>
</evidence>
<dbReference type="EMBL" id="PVTP01000002">
    <property type="protein sequence ID" value="PRY79611.1"/>
    <property type="molecule type" value="Genomic_DNA"/>
</dbReference>
<feature type="transmembrane region" description="Helical" evidence="1">
    <location>
        <begin position="64"/>
        <end position="85"/>
    </location>
</feature>
<organism evidence="2 3">
    <name type="scientific">Yoonia maritima</name>
    <dbReference type="NCBI Taxonomy" id="1435347"/>
    <lineage>
        <taxon>Bacteria</taxon>
        <taxon>Pseudomonadati</taxon>
        <taxon>Pseudomonadota</taxon>
        <taxon>Alphaproteobacteria</taxon>
        <taxon>Rhodobacterales</taxon>
        <taxon>Paracoccaceae</taxon>
        <taxon>Yoonia</taxon>
    </lineage>
</organism>